<dbReference type="Pfam" id="PF01370">
    <property type="entry name" value="Epimerase"/>
    <property type="match status" value="1"/>
</dbReference>
<dbReference type="PANTHER" id="PTHR43103:SF6">
    <property type="entry name" value="PUTATIVE-RELATED"/>
    <property type="match status" value="1"/>
</dbReference>
<dbReference type="AlphaFoldDB" id="A0A7Y7IE54"/>
<reference evidence="2 3" key="1">
    <citation type="submission" date="2020-02" db="EMBL/GenBank/DDBJ databases">
        <title>Genome sequence of strain AETb3-4.</title>
        <authorList>
            <person name="Gao J."/>
            <person name="Zhang X."/>
        </authorList>
    </citation>
    <scope>NUCLEOTIDE SEQUENCE [LARGE SCALE GENOMIC DNA]</scope>
    <source>
        <strain evidence="2 3">AETb3-4</strain>
    </source>
</reference>
<comment type="caution">
    <text evidence="2">The sequence shown here is derived from an EMBL/GenBank/DDBJ whole genome shotgun (WGS) entry which is preliminary data.</text>
</comment>
<dbReference type="PANTHER" id="PTHR43103">
    <property type="entry name" value="NUCLEOSIDE-DIPHOSPHATE-SUGAR EPIMERASE"/>
    <property type="match status" value="1"/>
</dbReference>
<feature type="domain" description="NAD-dependent epimerase/dehydratase" evidence="1">
    <location>
        <begin position="9"/>
        <end position="184"/>
    </location>
</feature>
<protein>
    <submittedName>
        <fullName evidence="2">NAD(P)-dependent oxidoreductase</fullName>
    </submittedName>
</protein>
<evidence type="ECO:0000313" key="3">
    <source>
        <dbReference type="Proteomes" id="UP000543556"/>
    </source>
</evidence>
<proteinExistence type="predicted"/>
<evidence type="ECO:0000313" key="2">
    <source>
        <dbReference type="EMBL" id="NVM93643.1"/>
    </source>
</evidence>
<dbReference type="InterPro" id="IPR036291">
    <property type="entry name" value="NAD(P)-bd_dom_sf"/>
</dbReference>
<keyword evidence="3" id="KW-1185">Reference proteome</keyword>
<dbReference type="EMBL" id="JAAMFM010000001">
    <property type="protein sequence ID" value="NVM93643.1"/>
    <property type="molecule type" value="Genomic_DNA"/>
</dbReference>
<dbReference type="Gene3D" id="3.40.50.720">
    <property type="entry name" value="NAD(P)-binding Rossmann-like Domain"/>
    <property type="match status" value="1"/>
</dbReference>
<sequence>MSVIPVKSIAVTGAHGKAGRAAVAEFLAHGYEVRACDIAGPVGRNSELGAPTMRVDLTDYGQALQFLSGADAVVHLANIPEPGMFPPAETLNRNTAMNHNVFLAAQALGLARVVWASSETTLGLPFADDGGTLRYAPVDEAHFPHPSSTYALSKVLGEAAAAQFAAWSGIPFVGLRLTNIFTEAEYVRVPGFWSDPMSRAWNLWGYVDSRDVGAACRNAIEADSTGSENLIIAAADTVMDRPSAELLDEFFPGLERRRDVSGHETLLAIDAARRVIGYAPAHSWRDSVG</sequence>
<accession>A0A7Y7IE54</accession>
<dbReference type="Proteomes" id="UP000543556">
    <property type="component" value="Unassembled WGS sequence"/>
</dbReference>
<dbReference type="SUPFAM" id="SSF51735">
    <property type="entry name" value="NAD(P)-binding Rossmann-fold domains"/>
    <property type="match status" value="1"/>
</dbReference>
<dbReference type="InterPro" id="IPR001509">
    <property type="entry name" value="Epimerase_deHydtase"/>
</dbReference>
<organism evidence="2 3">
    <name type="scientific">Arthrobacter wenxiniae</name>
    <dbReference type="NCBI Taxonomy" id="2713570"/>
    <lineage>
        <taxon>Bacteria</taxon>
        <taxon>Bacillati</taxon>
        <taxon>Actinomycetota</taxon>
        <taxon>Actinomycetes</taxon>
        <taxon>Micrococcales</taxon>
        <taxon>Micrococcaceae</taxon>
        <taxon>Arthrobacter</taxon>
    </lineage>
</organism>
<dbReference type="RefSeq" id="WP_176633354.1">
    <property type="nucleotide sequence ID" value="NZ_JAAMFM010000001.1"/>
</dbReference>
<gene>
    <name evidence="2" type="ORF">G6034_01730</name>
</gene>
<dbReference type="CDD" id="cd08946">
    <property type="entry name" value="SDR_e"/>
    <property type="match status" value="1"/>
</dbReference>
<name>A0A7Y7IE54_9MICC</name>
<evidence type="ECO:0000259" key="1">
    <source>
        <dbReference type="Pfam" id="PF01370"/>
    </source>
</evidence>